<evidence type="ECO:0000256" key="1">
    <source>
        <dbReference type="SAM" id="MobiDB-lite"/>
    </source>
</evidence>
<gene>
    <name evidence="2" type="ORF">AAHA92_20151</name>
</gene>
<dbReference type="PANTHER" id="PTHR47805">
    <property type="entry name" value="SAGA-ASSOCIATED FACTOR 73"/>
    <property type="match status" value="1"/>
</dbReference>
<evidence type="ECO:0000313" key="3">
    <source>
        <dbReference type="Proteomes" id="UP001567538"/>
    </source>
</evidence>
<accession>A0ABD1GHD2</accession>
<dbReference type="Proteomes" id="UP001567538">
    <property type="component" value="Unassembled WGS sequence"/>
</dbReference>
<dbReference type="PANTHER" id="PTHR47805:SF1">
    <property type="entry name" value="SAGA-ASSOCIATED FACTOR 73"/>
    <property type="match status" value="1"/>
</dbReference>
<comment type="caution">
    <text evidence="2">The sequence shown here is derived from an EMBL/GenBank/DDBJ whole genome shotgun (WGS) entry which is preliminary data.</text>
</comment>
<evidence type="ECO:0000313" key="2">
    <source>
        <dbReference type="EMBL" id="KAL1543140.1"/>
    </source>
</evidence>
<reference evidence="2 3" key="1">
    <citation type="submission" date="2024-06" db="EMBL/GenBank/DDBJ databases">
        <title>A chromosome level genome sequence of Diviner's sage (Salvia divinorum).</title>
        <authorList>
            <person name="Ford S.A."/>
            <person name="Ro D.-K."/>
            <person name="Ness R.W."/>
            <person name="Phillips M.A."/>
        </authorList>
    </citation>
    <scope>NUCLEOTIDE SEQUENCE [LARGE SCALE GENOMIC DNA]</scope>
    <source>
        <strain evidence="2">SAF-2024a</strain>
        <tissue evidence="2">Leaf</tissue>
    </source>
</reference>
<sequence>MVCSIWSGKMTALARLVYAGSVSRAATEEASYQKLAAQSIGRELQDADEANLINEEDMHIFGLRPMADYLDLVCCNACKKPIKASHYAMHAELCKSLSSRADVNVELGGPAVTKKPPRKERKKSQITQSKKAKSLRETKKSHFVDSCDVAAPGYHVDENIQMSLIPKAQREIHMNSTDIMNGSAVNPYSVNCVQDVTKHSSKPLKRTSAQNPSNQGTENFCKPAAELLLYVPAPLATKMYYYSQRNHNLRRAISRMFFEEPDKEFSNEVPSLEDYQVNAALGQTSCPATFCHEQVARHQRDSNFLLFARTPDHVLSARSNFYMGESGAFEPSMTSAAQLPVNNTLGPHYISNSYSFSDKPGKLFYTVSGLCLFPNCQM</sequence>
<dbReference type="InterPro" id="IPR037804">
    <property type="entry name" value="SGF73"/>
</dbReference>
<dbReference type="EMBL" id="JBEAFC010000008">
    <property type="protein sequence ID" value="KAL1543140.1"/>
    <property type="molecule type" value="Genomic_DNA"/>
</dbReference>
<feature type="region of interest" description="Disordered" evidence="1">
    <location>
        <begin position="108"/>
        <end position="139"/>
    </location>
</feature>
<dbReference type="AlphaFoldDB" id="A0ABD1GHD2"/>
<keyword evidence="3" id="KW-1185">Reference proteome</keyword>
<protein>
    <recommendedName>
        <fullName evidence="4">SAGA-associated factor 11</fullName>
    </recommendedName>
</protein>
<name>A0ABD1GHD2_SALDI</name>
<organism evidence="2 3">
    <name type="scientific">Salvia divinorum</name>
    <name type="common">Maria pastora</name>
    <name type="synonym">Diviner's sage</name>
    <dbReference type="NCBI Taxonomy" id="28513"/>
    <lineage>
        <taxon>Eukaryota</taxon>
        <taxon>Viridiplantae</taxon>
        <taxon>Streptophyta</taxon>
        <taxon>Embryophyta</taxon>
        <taxon>Tracheophyta</taxon>
        <taxon>Spermatophyta</taxon>
        <taxon>Magnoliopsida</taxon>
        <taxon>eudicotyledons</taxon>
        <taxon>Gunneridae</taxon>
        <taxon>Pentapetalae</taxon>
        <taxon>asterids</taxon>
        <taxon>lamiids</taxon>
        <taxon>Lamiales</taxon>
        <taxon>Lamiaceae</taxon>
        <taxon>Nepetoideae</taxon>
        <taxon>Mentheae</taxon>
        <taxon>Salviinae</taxon>
        <taxon>Salvia</taxon>
        <taxon>Salvia subgen. Calosphace</taxon>
    </lineage>
</organism>
<proteinExistence type="predicted"/>
<evidence type="ECO:0008006" key="4">
    <source>
        <dbReference type="Google" id="ProtNLM"/>
    </source>
</evidence>
<feature type="compositionally biased region" description="Basic residues" evidence="1">
    <location>
        <begin position="115"/>
        <end position="124"/>
    </location>
</feature>